<name>A0A2D0YLV2_9CAUD</name>
<dbReference type="OrthoDB" id="36266at10239"/>
<sequence>MTDLIIREPVLDGQQLGPVTIQVEGSPNSATIEDSLLNGSGSEILVTVDEGLQVVGLESLVELQAQLGAIEGRVNAALLTIEGAVESANDIVDQLNQASADLLALVVRAETAANNAGASEVAAEAAKVAAKASELAAASSQAAAAASATNSANSATAANNSKNAAASSAAAALASQNAAKISETNSKTSETNAANSASAANSSKNAAATSATNASNSAADALASKDAAATSATSAANSATAANNSKDAAASSASAAATSASEANTSKNAAASSATNAANSATAANNSKNAAATSEANSAANAASATAAKNLAQKYATAPENEVVESGRFSAFHWAEKAKQFAQQTFVSAGTYNPTTANPYPSVVGVTRDTMWLVKLTDVSGRFTYTTGALAGTTVTNGDFLFYDTPSNTWEHIPVGIAGVLEVNGKSGQSVTITAQDVGALPITGGTVSGSIGSKGLAAHETGTIGLGIGRSASFGWIAPILSNGSYDYANQLAFNPTTGYWTSQGHKIYTAGQKPKFEDLLDSVFWLAPNAGRIRVGGNTDLVAGRDDKGFLPRKEGVGAAAVSYLGTADWWFGESWVNIYKGGAVDVSQYIKAPRLIVKDWGFRQHSNGNLELRHGTTDDLSLYIQDDNKDAYFFGALYEQGNTRVYSPNNKPAVADVTGLQASLDSKYSATNKPTLDVLTGKAADAAKLNGRSDYYHPGNKPTAADVGALTEALGDARYTKKVDSFSGNYNDLSNKPAIPATASDVGAVSKSGDTMTGALRVNKGTATVPGLFVGSSTYKAVIGTSSTVNEVLFGVSANAETLSSYLRIGGTLDSLKFSPDAVTQYVVYHAGNKPTATDIGALPSNGKAADADKLDGYNSSLSADANTVAVRDGSGDIAVRLIRSEYPTQSEIGSADAGIAFRIASGSSGSSDNYTRFVNKSGLVNWLGRVNDSTLFLGKTLDTVKSETRAGLVVDTVTVNGKRLNANVTITAADVGLGNVPNYAATNSYSGTSTSLLATQKAAYDAAAAPLLEAERKRKITYGTAAPSAATGADGDVFFVI</sequence>
<dbReference type="KEGG" id="vg:40095034"/>
<dbReference type="EMBL" id="KY883654">
    <property type="protein sequence ID" value="ASV43460.1"/>
    <property type="molecule type" value="Genomic_DNA"/>
</dbReference>
<feature type="region of interest" description="Disordered" evidence="1">
    <location>
        <begin position="182"/>
        <end position="201"/>
    </location>
</feature>
<proteinExistence type="predicted"/>
<dbReference type="RefSeq" id="YP_009618487.1">
    <property type="nucleotide sequence ID" value="NC_042074.1"/>
</dbReference>
<evidence type="ECO:0000313" key="3">
    <source>
        <dbReference type="Proteomes" id="UP000241249"/>
    </source>
</evidence>
<protein>
    <submittedName>
        <fullName evidence="2">Tail fiber protein</fullName>
    </submittedName>
</protein>
<organism evidence="2 3">
    <name type="scientific">Vibrio phage JSF10</name>
    <dbReference type="NCBI Taxonomy" id="1983593"/>
    <lineage>
        <taxon>Viruses</taxon>
        <taxon>Duplodnaviria</taxon>
        <taxon>Heunggongvirae</taxon>
        <taxon>Uroviricota</taxon>
        <taxon>Caudoviricetes</taxon>
        <taxon>Demerecviridae</taxon>
        <taxon>Ermolyevavirinae</taxon>
        <taxon>Jesfedecavirus</taxon>
        <taxon>Jesfedecavirus JSF10</taxon>
    </lineage>
</organism>
<accession>A0A2D0YLV2</accession>
<reference evidence="2 3" key="1">
    <citation type="journal article" date="2017" name="Sci. Rep.">
        <title>Analysis of the CRISPR-Cas system in bacteriophages active on epidemic strains of Vibrio cholerae in Bangladesh.</title>
        <authorList>
            <person name="Naser I.B."/>
            <person name="Hoque M.M."/>
            <person name="Nahid M.A."/>
            <person name="Tareq T.M."/>
            <person name="Rocky M.K."/>
            <person name="Faruque S.M."/>
        </authorList>
    </citation>
    <scope>NUCLEOTIDE SEQUENCE [LARGE SCALE GENOMIC DNA]</scope>
</reference>
<dbReference type="GeneID" id="40095034"/>
<evidence type="ECO:0000313" key="2">
    <source>
        <dbReference type="EMBL" id="ASV43460.1"/>
    </source>
</evidence>
<keyword evidence="3" id="KW-1185">Reference proteome</keyword>
<dbReference type="Proteomes" id="UP000241249">
    <property type="component" value="Segment"/>
</dbReference>
<evidence type="ECO:0000256" key="1">
    <source>
        <dbReference type="SAM" id="MobiDB-lite"/>
    </source>
</evidence>